<protein>
    <submittedName>
        <fullName evidence="2">Pimeloyl-ACP methyl ester carboxylesterase</fullName>
    </submittedName>
</protein>
<comment type="caution">
    <text evidence="2">The sequence shown here is derived from an EMBL/GenBank/DDBJ whole genome shotgun (WGS) entry which is preliminary data.</text>
</comment>
<gene>
    <name evidence="2" type="ORF">C8D89_101823</name>
</gene>
<dbReference type="InterPro" id="IPR029058">
    <property type="entry name" value="AB_hydrolase_fold"/>
</dbReference>
<dbReference type="SUPFAM" id="SSF53474">
    <property type="entry name" value="alpha/beta-Hydrolases"/>
    <property type="match status" value="1"/>
</dbReference>
<dbReference type="EMBL" id="QEKW01000001">
    <property type="protein sequence ID" value="PVZ14955.1"/>
    <property type="molecule type" value="Genomic_DNA"/>
</dbReference>
<dbReference type="Proteomes" id="UP000245639">
    <property type="component" value="Unassembled WGS sequence"/>
</dbReference>
<organism evidence="2 3">
    <name type="scientific">Actinomycetospora cinnamomea</name>
    <dbReference type="NCBI Taxonomy" id="663609"/>
    <lineage>
        <taxon>Bacteria</taxon>
        <taxon>Bacillati</taxon>
        <taxon>Actinomycetota</taxon>
        <taxon>Actinomycetes</taxon>
        <taxon>Pseudonocardiales</taxon>
        <taxon>Pseudonocardiaceae</taxon>
        <taxon>Actinomycetospora</taxon>
    </lineage>
</organism>
<evidence type="ECO:0000259" key="1">
    <source>
        <dbReference type="Pfam" id="PF12697"/>
    </source>
</evidence>
<reference evidence="2 3" key="1">
    <citation type="submission" date="2018-04" db="EMBL/GenBank/DDBJ databases">
        <title>Genomic Encyclopedia of Type Strains, Phase IV (KMG-IV): sequencing the most valuable type-strain genomes for metagenomic binning, comparative biology and taxonomic classification.</title>
        <authorList>
            <person name="Goeker M."/>
        </authorList>
    </citation>
    <scope>NUCLEOTIDE SEQUENCE [LARGE SCALE GENOMIC DNA]</scope>
    <source>
        <strain evidence="2 3">DSM 45771</strain>
    </source>
</reference>
<dbReference type="PANTHER" id="PTHR37017:SF11">
    <property type="entry name" value="ESTERASE_LIPASE_THIOESTERASE DOMAIN-CONTAINING PROTEIN"/>
    <property type="match status" value="1"/>
</dbReference>
<dbReference type="AlphaFoldDB" id="A0A2U1FS00"/>
<dbReference type="InterPro" id="IPR000073">
    <property type="entry name" value="AB_hydrolase_1"/>
</dbReference>
<dbReference type="Pfam" id="PF12697">
    <property type="entry name" value="Abhydrolase_6"/>
    <property type="match status" value="1"/>
</dbReference>
<feature type="domain" description="AB hydrolase-1" evidence="1">
    <location>
        <begin position="11"/>
        <end position="232"/>
    </location>
</feature>
<dbReference type="InterPro" id="IPR052897">
    <property type="entry name" value="Sec-Metab_Biosynth_Hydrolase"/>
</dbReference>
<sequence length="243" mass="25250">MNMSDTGKQTVVLVHGAFADSSSWNDVIAPLTRAGHTVIAAANPLRGLQGDAAYVRSVLESIDGPIVVAGHSYGGTVMTVAAEGNPNVTALVYIASFLPEVGESTGELANKFPGNQLGTALKAVPYPLPDGGTATDLYVEQDQFNEIFIGDVTPDVAARLAVIQRPIAQHALADPATASAWRSIESWSLLARQDLAVPAEAVRFMSERAGAHLVEVDASHGVTVSQPGAVADLILEAADATAR</sequence>
<name>A0A2U1FS00_9PSEU</name>
<dbReference type="Gene3D" id="3.40.50.1820">
    <property type="entry name" value="alpha/beta hydrolase"/>
    <property type="match status" value="1"/>
</dbReference>
<accession>A0A2U1FS00</accession>
<evidence type="ECO:0000313" key="2">
    <source>
        <dbReference type="EMBL" id="PVZ14955.1"/>
    </source>
</evidence>
<dbReference type="PANTHER" id="PTHR37017">
    <property type="entry name" value="AB HYDROLASE-1 DOMAIN-CONTAINING PROTEIN-RELATED"/>
    <property type="match status" value="1"/>
</dbReference>
<dbReference type="GO" id="GO:0003824">
    <property type="term" value="F:catalytic activity"/>
    <property type="evidence" value="ECO:0007669"/>
    <property type="project" value="UniProtKB-ARBA"/>
</dbReference>
<proteinExistence type="predicted"/>
<evidence type="ECO:0000313" key="3">
    <source>
        <dbReference type="Proteomes" id="UP000245639"/>
    </source>
</evidence>
<keyword evidence="3" id="KW-1185">Reference proteome</keyword>